<dbReference type="Pfam" id="PF00069">
    <property type="entry name" value="Pkinase"/>
    <property type="match status" value="1"/>
</dbReference>
<dbReference type="AlphaFoldDB" id="A0A9P0HR24"/>
<dbReference type="GO" id="GO:0030154">
    <property type="term" value="P:cell differentiation"/>
    <property type="evidence" value="ECO:0007669"/>
    <property type="project" value="UniProtKB-KW"/>
</dbReference>
<dbReference type="PANTHER" id="PTHR24346:SF102">
    <property type="entry name" value="TESTIS-SPECIFIC SERINE_THREONINE-PROTEIN KINASE 1"/>
    <property type="match status" value="1"/>
</dbReference>
<evidence type="ECO:0000313" key="12">
    <source>
        <dbReference type="Proteomes" id="UP001152798"/>
    </source>
</evidence>
<keyword evidence="6" id="KW-0221">Differentiation</keyword>
<keyword evidence="5" id="KW-0547">Nucleotide-binding</keyword>
<evidence type="ECO:0000256" key="8">
    <source>
        <dbReference type="ARBA" id="ARBA00022842"/>
    </source>
</evidence>
<keyword evidence="12" id="KW-1185">Reference proteome</keyword>
<proteinExistence type="predicted"/>
<dbReference type="GO" id="GO:0050321">
    <property type="term" value="F:tau-protein kinase activity"/>
    <property type="evidence" value="ECO:0007669"/>
    <property type="project" value="TreeGrafter"/>
</dbReference>
<comment type="cofactor">
    <cofactor evidence="1">
        <name>Mg(2+)</name>
        <dbReference type="ChEBI" id="CHEBI:18420"/>
    </cofactor>
</comment>
<keyword evidence="4" id="KW-0479">Metal-binding</keyword>
<gene>
    <name evidence="11" type="ORF">NEZAVI_LOCUS14403</name>
</gene>
<evidence type="ECO:0000259" key="10">
    <source>
        <dbReference type="PROSITE" id="PS50011"/>
    </source>
</evidence>
<keyword evidence="2" id="KW-0217">Developmental protein</keyword>
<evidence type="ECO:0000256" key="5">
    <source>
        <dbReference type="ARBA" id="ARBA00022741"/>
    </source>
</evidence>
<reference evidence="11" key="1">
    <citation type="submission" date="2022-01" db="EMBL/GenBank/DDBJ databases">
        <authorList>
            <person name="King R."/>
        </authorList>
    </citation>
    <scope>NUCLEOTIDE SEQUENCE</scope>
</reference>
<dbReference type="EMBL" id="OV725082">
    <property type="protein sequence ID" value="CAH1406475.1"/>
    <property type="molecule type" value="Genomic_DNA"/>
</dbReference>
<dbReference type="GO" id="GO:0005524">
    <property type="term" value="F:ATP binding"/>
    <property type="evidence" value="ECO:0007669"/>
    <property type="project" value="UniProtKB-KW"/>
</dbReference>
<name>A0A9P0HR24_NEZVI</name>
<dbReference type="Gene3D" id="1.10.510.10">
    <property type="entry name" value="Transferase(Phosphotransferase) domain 1"/>
    <property type="match status" value="1"/>
</dbReference>
<dbReference type="GO" id="GO:0000226">
    <property type="term" value="P:microtubule cytoskeleton organization"/>
    <property type="evidence" value="ECO:0007669"/>
    <property type="project" value="TreeGrafter"/>
</dbReference>
<dbReference type="InterPro" id="IPR000719">
    <property type="entry name" value="Prot_kinase_dom"/>
</dbReference>
<evidence type="ECO:0000256" key="7">
    <source>
        <dbReference type="ARBA" id="ARBA00022840"/>
    </source>
</evidence>
<evidence type="ECO:0000313" key="11">
    <source>
        <dbReference type="EMBL" id="CAH1406475.1"/>
    </source>
</evidence>
<feature type="domain" description="Protein kinase" evidence="10">
    <location>
        <begin position="24"/>
        <end position="133"/>
    </location>
</feature>
<keyword evidence="3" id="KW-0597">Phosphoprotein</keyword>
<accession>A0A9P0HR24</accession>
<sequence>MAKNVFFGLRESSETYRSFGCRKFDPIAILSLPSIGMKVRVAYRATELGYTNKVACKVINKKKASKDFVSKFLPREISIVRSIHHPHIVSVYSVVELNDLVYMFMDYCEKGDLLDHIRTKGSVAESRAKFMFR</sequence>
<keyword evidence="7" id="KW-0067">ATP-binding</keyword>
<dbReference type="PROSITE" id="PS50011">
    <property type="entry name" value="PROTEIN_KINASE_DOM"/>
    <property type="match status" value="1"/>
</dbReference>
<keyword evidence="8" id="KW-0460">Magnesium</keyword>
<dbReference type="Proteomes" id="UP001152798">
    <property type="component" value="Chromosome 6"/>
</dbReference>
<dbReference type="GO" id="GO:0035556">
    <property type="term" value="P:intracellular signal transduction"/>
    <property type="evidence" value="ECO:0007669"/>
    <property type="project" value="TreeGrafter"/>
</dbReference>
<dbReference type="OrthoDB" id="541276at2759"/>
<keyword evidence="9" id="KW-0744">Spermatogenesis</keyword>
<dbReference type="PANTHER" id="PTHR24346">
    <property type="entry name" value="MAP/MICROTUBULE AFFINITY-REGULATING KINASE"/>
    <property type="match status" value="1"/>
</dbReference>
<evidence type="ECO:0000256" key="3">
    <source>
        <dbReference type="ARBA" id="ARBA00022553"/>
    </source>
</evidence>
<dbReference type="InterPro" id="IPR011009">
    <property type="entry name" value="Kinase-like_dom_sf"/>
</dbReference>
<dbReference type="GO" id="GO:0007283">
    <property type="term" value="P:spermatogenesis"/>
    <property type="evidence" value="ECO:0007669"/>
    <property type="project" value="UniProtKB-KW"/>
</dbReference>
<evidence type="ECO:0000256" key="6">
    <source>
        <dbReference type="ARBA" id="ARBA00022782"/>
    </source>
</evidence>
<dbReference type="SUPFAM" id="SSF56112">
    <property type="entry name" value="Protein kinase-like (PK-like)"/>
    <property type="match status" value="1"/>
</dbReference>
<dbReference type="GO" id="GO:0005737">
    <property type="term" value="C:cytoplasm"/>
    <property type="evidence" value="ECO:0007669"/>
    <property type="project" value="TreeGrafter"/>
</dbReference>
<evidence type="ECO:0000256" key="1">
    <source>
        <dbReference type="ARBA" id="ARBA00001946"/>
    </source>
</evidence>
<evidence type="ECO:0000256" key="4">
    <source>
        <dbReference type="ARBA" id="ARBA00022723"/>
    </source>
</evidence>
<evidence type="ECO:0000256" key="9">
    <source>
        <dbReference type="ARBA" id="ARBA00022871"/>
    </source>
</evidence>
<dbReference type="GO" id="GO:0046872">
    <property type="term" value="F:metal ion binding"/>
    <property type="evidence" value="ECO:0007669"/>
    <property type="project" value="UniProtKB-KW"/>
</dbReference>
<organism evidence="11 12">
    <name type="scientific">Nezara viridula</name>
    <name type="common">Southern green stink bug</name>
    <name type="synonym">Cimex viridulus</name>
    <dbReference type="NCBI Taxonomy" id="85310"/>
    <lineage>
        <taxon>Eukaryota</taxon>
        <taxon>Metazoa</taxon>
        <taxon>Ecdysozoa</taxon>
        <taxon>Arthropoda</taxon>
        <taxon>Hexapoda</taxon>
        <taxon>Insecta</taxon>
        <taxon>Pterygota</taxon>
        <taxon>Neoptera</taxon>
        <taxon>Paraneoptera</taxon>
        <taxon>Hemiptera</taxon>
        <taxon>Heteroptera</taxon>
        <taxon>Panheteroptera</taxon>
        <taxon>Pentatomomorpha</taxon>
        <taxon>Pentatomoidea</taxon>
        <taxon>Pentatomidae</taxon>
        <taxon>Pentatominae</taxon>
        <taxon>Nezara</taxon>
    </lineage>
</organism>
<protein>
    <recommendedName>
        <fullName evidence="10">Protein kinase domain-containing protein</fullName>
    </recommendedName>
</protein>
<evidence type="ECO:0000256" key="2">
    <source>
        <dbReference type="ARBA" id="ARBA00022473"/>
    </source>
</evidence>